<name>A0A382JXI6_9ZZZZ</name>
<dbReference type="PROSITE" id="PS50263">
    <property type="entry name" value="CN_HYDROLASE"/>
    <property type="match status" value="1"/>
</dbReference>
<evidence type="ECO:0000256" key="1">
    <source>
        <dbReference type="ARBA" id="ARBA00022801"/>
    </source>
</evidence>
<dbReference type="GO" id="GO:0050126">
    <property type="term" value="F:N-carbamoylputrescine amidase activity"/>
    <property type="evidence" value="ECO:0007669"/>
    <property type="project" value="TreeGrafter"/>
</dbReference>
<keyword evidence="1" id="KW-0378">Hydrolase</keyword>
<gene>
    <name evidence="3" type="ORF">METZ01_LOCUS269343</name>
</gene>
<dbReference type="EMBL" id="UINC01076892">
    <property type="protein sequence ID" value="SVC16489.1"/>
    <property type="molecule type" value="Genomic_DNA"/>
</dbReference>
<evidence type="ECO:0000259" key="2">
    <source>
        <dbReference type="PROSITE" id="PS50263"/>
    </source>
</evidence>
<proteinExistence type="predicted"/>
<dbReference type="PANTHER" id="PTHR43674">
    <property type="entry name" value="NITRILASE C965.09-RELATED"/>
    <property type="match status" value="1"/>
</dbReference>
<evidence type="ECO:0000313" key="3">
    <source>
        <dbReference type="EMBL" id="SVC16489.1"/>
    </source>
</evidence>
<dbReference type="InterPro" id="IPR050345">
    <property type="entry name" value="Aliph_Amidase/BUP"/>
</dbReference>
<sequence length="102" mass="11048">MKNSEIDVSTITVGLVQMACSPEADKNLTSAIESICAAAKKGAQIICLPELFLTQYFCQTEDTQNFSLAEPLPGPTSETLSKLAKELEIVLVVPLFEKRTQG</sequence>
<dbReference type="PANTHER" id="PTHR43674:SF2">
    <property type="entry name" value="BETA-UREIDOPROPIONASE"/>
    <property type="match status" value="1"/>
</dbReference>
<dbReference type="Pfam" id="PF00795">
    <property type="entry name" value="CN_hydrolase"/>
    <property type="match status" value="1"/>
</dbReference>
<accession>A0A382JXI6</accession>
<dbReference type="InterPro" id="IPR036526">
    <property type="entry name" value="C-N_Hydrolase_sf"/>
</dbReference>
<feature type="domain" description="CN hydrolase" evidence="2">
    <location>
        <begin position="11"/>
        <end position="102"/>
    </location>
</feature>
<dbReference type="InterPro" id="IPR003010">
    <property type="entry name" value="C-N_Hydrolase"/>
</dbReference>
<dbReference type="GO" id="GO:0033388">
    <property type="term" value="P:putrescine biosynthetic process from arginine"/>
    <property type="evidence" value="ECO:0007669"/>
    <property type="project" value="TreeGrafter"/>
</dbReference>
<protein>
    <recommendedName>
        <fullName evidence="2">CN hydrolase domain-containing protein</fullName>
    </recommendedName>
</protein>
<dbReference type="Gene3D" id="3.60.110.10">
    <property type="entry name" value="Carbon-nitrogen hydrolase"/>
    <property type="match status" value="1"/>
</dbReference>
<organism evidence="3">
    <name type="scientific">marine metagenome</name>
    <dbReference type="NCBI Taxonomy" id="408172"/>
    <lineage>
        <taxon>unclassified sequences</taxon>
        <taxon>metagenomes</taxon>
        <taxon>ecological metagenomes</taxon>
    </lineage>
</organism>
<dbReference type="AlphaFoldDB" id="A0A382JXI6"/>
<dbReference type="SUPFAM" id="SSF56317">
    <property type="entry name" value="Carbon-nitrogen hydrolase"/>
    <property type="match status" value="1"/>
</dbReference>
<reference evidence="3" key="1">
    <citation type="submission" date="2018-05" db="EMBL/GenBank/DDBJ databases">
        <authorList>
            <person name="Lanie J.A."/>
            <person name="Ng W.-L."/>
            <person name="Kazmierczak K.M."/>
            <person name="Andrzejewski T.M."/>
            <person name="Davidsen T.M."/>
            <person name="Wayne K.J."/>
            <person name="Tettelin H."/>
            <person name="Glass J.I."/>
            <person name="Rusch D."/>
            <person name="Podicherti R."/>
            <person name="Tsui H.-C.T."/>
            <person name="Winkler M.E."/>
        </authorList>
    </citation>
    <scope>NUCLEOTIDE SEQUENCE</scope>
</reference>
<feature type="non-terminal residue" evidence="3">
    <location>
        <position position="102"/>
    </location>
</feature>